<dbReference type="Proteomes" id="UP001479933">
    <property type="component" value="Chromosome"/>
</dbReference>
<dbReference type="Pfam" id="PF08768">
    <property type="entry name" value="THAP4_heme-bd"/>
    <property type="match status" value="1"/>
</dbReference>
<dbReference type="SUPFAM" id="SSF50814">
    <property type="entry name" value="Lipocalins"/>
    <property type="match status" value="1"/>
</dbReference>
<reference evidence="2 3" key="1">
    <citation type="journal article" date="2023" name="Virus Evol.">
        <title>Computational host range prediction-The good, the bad, and the ugly.</title>
        <authorList>
            <person name="Howell A.A."/>
            <person name="Versoza C.J."/>
            <person name="Pfeifer S.P."/>
        </authorList>
    </citation>
    <scope>NUCLEOTIDE SEQUENCE [LARGE SCALE GENOMIC DNA]</scope>
    <source>
        <strain evidence="2 3">1610/1b</strain>
    </source>
</reference>
<dbReference type="InterPro" id="IPR014878">
    <property type="entry name" value="THAP4-like_heme-bd"/>
</dbReference>
<gene>
    <name evidence="2" type="ORF">RVF87_12090</name>
</gene>
<evidence type="ECO:0000313" key="2">
    <source>
        <dbReference type="EMBL" id="WYY05825.1"/>
    </source>
</evidence>
<name>A0ABZ2TWE0_9ACTN</name>
<evidence type="ECO:0000313" key="3">
    <source>
        <dbReference type="Proteomes" id="UP001479933"/>
    </source>
</evidence>
<sequence length="160" mass="17602">MSDSARNSLGPLAPFAGLWRGEGAGHYATIDSFTYVEEIELTPSGRPFLFYRSKTQAPGGGRAMHTETGYLRLAGPNHIELLVAQPTGFVELQRAEVNGASLLFTQHTLGVSPDAKQVHSVRRRFELSGDTLVYDLWMSYADVPVSHHLRAELHRVSLPA</sequence>
<dbReference type="InterPro" id="IPR045165">
    <property type="entry name" value="Nitrobindin"/>
</dbReference>
<dbReference type="Gene3D" id="2.40.128.20">
    <property type="match status" value="1"/>
</dbReference>
<accession>A0ABZ2TWE0</accession>
<dbReference type="EMBL" id="CP136137">
    <property type="protein sequence ID" value="WYY05825.1"/>
    <property type="molecule type" value="Genomic_DNA"/>
</dbReference>
<organism evidence="2 3">
    <name type="scientific">Gordonia hydrophobica</name>
    <dbReference type="NCBI Taxonomy" id="40516"/>
    <lineage>
        <taxon>Bacteria</taxon>
        <taxon>Bacillati</taxon>
        <taxon>Actinomycetota</taxon>
        <taxon>Actinomycetes</taxon>
        <taxon>Mycobacteriales</taxon>
        <taxon>Gordoniaceae</taxon>
        <taxon>Gordonia</taxon>
    </lineage>
</organism>
<protein>
    <submittedName>
        <fullName evidence="2">FABP family protein</fullName>
    </submittedName>
</protein>
<dbReference type="PANTHER" id="PTHR15854">
    <property type="entry name" value="THAP4 PROTEIN"/>
    <property type="match status" value="1"/>
</dbReference>
<keyword evidence="3" id="KW-1185">Reference proteome</keyword>
<dbReference type="PANTHER" id="PTHR15854:SF4">
    <property type="entry name" value="PEROXYNITRITE ISOMERASE THAP4"/>
    <property type="match status" value="1"/>
</dbReference>
<dbReference type="CDD" id="cd07828">
    <property type="entry name" value="lipocalin_heme-bd-THAP4-like"/>
    <property type="match status" value="1"/>
</dbReference>
<feature type="domain" description="THAP4-like heme-binding" evidence="1">
    <location>
        <begin position="9"/>
        <end position="155"/>
    </location>
</feature>
<dbReference type="RefSeq" id="WP_066164521.1">
    <property type="nucleotide sequence ID" value="NZ_CP136137.1"/>
</dbReference>
<proteinExistence type="predicted"/>
<evidence type="ECO:0000259" key="1">
    <source>
        <dbReference type="Pfam" id="PF08768"/>
    </source>
</evidence>
<dbReference type="InterPro" id="IPR012674">
    <property type="entry name" value="Calycin"/>
</dbReference>